<name>A0ACC2B244_DIPCM</name>
<comment type="caution">
    <text evidence="1">The sequence shown here is derived from an EMBL/GenBank/DDBJ whole genome shotgun (WGS) entry which is preliminary data.</text>
</comment>
<proteinExistence type="predicted"/>
<gene>
    <name evidence="1" type="ORF">O6H91_18G063900</name>
</gene>
<accession>A0ACC2B244</accession>
<evidence type="ECO:0000313" key="2">
    <source>
        <dbReference type="Proteomes" id="UP001162992"/>
    </source>
</evidence>
<keyword evidence="2" id="KW-1185">Reference proteome</keyword>
<sequence>MIFVGLVPCMQQLRPLTFLSPLDSRTVAECFTVRVSNMAFKLVYVSFLFYFLGSVDLSQASARELLLPVIQQLLKDPDVLDPAHKEALEIILRERAGGRLDSISKVMGSHLGMSSVSNLFGENVFPSSRKDAGEQVEPSGLQPLQPEEGMLKRMMRTNFRLGT</sequence>
<evidence type="ECO:0000313" key="1">
    <source>
        <dbReference type="EMBL" id="KAJ7523827.1"/>
    </source>
</evidence>
<organism evidence="1 2">
    <name type="scientific">Diphasiastrum complanatum</name>
    <name type="common">Issler's clubmoss</name>
    <name type="synonym">Lycopodium complanatum</name>
    <dbReference type="NCBI Taxonomy" id="34168"/>
    <lineage>
        <taxon>Eukaryota</taxon>
        <taxon>Viridiplantae</taxon>
        <taxon>Streptophyta</taxon>
        <taxon>Embryophyta</taxon>
        <taxon>Tracheophyta</taxon>
        <taxon>Lycopodiopsida</taxon>
        <taxon>Lycopodiales</taxon>
        <taxon>Lycopodiaceae</taxon>
        <taxon>Lycopodioideae</taxon>
        <taxon>Diphasiastrum</taxon>
    </lineage>
</organism>
<dbReference type="EMBL" id="CM055109">
    <property type="protein sequence ID" value="KAJ7523827.1"/>
    <property type="molecule type" value="Genomic_DNA"/>
</dbReference>
<reference evidence="2" key="1">
    <citation type="journal article" date="2024" name="Proc. Natl. Acad. Sci. U.S.A.">
        <title>Extraordinary preservation of gene collinearity over three hundred million years revealed in homosporous lycophytes.</title>
        <authorList>
            <person name="Li C."/>
            <person name="Wickell D."/>
            <person name="Kuo L.Y."/>
            <person name="Chen X."/>
            <person name="Nie B."/>
            <person name="Liao X."/>
            <person name="Peng D."/>
            <person name="Ji J."/>
            <person name="Jenkins J."/>
            <person name="Williams M."/>
            <person name="Shu S."/>
            <person name="Plott C."/>
            <person name="Barry K."/>
            <person name="Rajasekar S."/>
            <person name="Grimwood J."/>
            <person name="Han X."/>
            <person name="Sun S."/>
            <person name="Hou Z."/>
            <person name="He W."/>
            <person name="Dai G."/>
            <person name="Sun C."/>
            <person name="Schmutz J."/>
            <person name="Leebens-Mack J.H."/>
            <person name="Li F.W."/>
            <person name="Wang L."/>
        </authorList>
    </citation>
    <scope>NUCLEOTIDE SEQUENCE [LARGE SCALE GENOMIC DNA]</scope>
    <source>
        <strain evidence="2">cv. PW_Plant_1</strain>
    </source>
</reference>
<protein>
    <submittedName>
        <fullName evidence="1">Uncharacterized protein</fullName>
    </submittedName>
</protein>
<dbReference type="Proteomes" id="UP001162992">
    <property type="component" value="Chromosome 18"/>
</dbReference>